<evidence type="ECO:0000256" key="7">
    <source>
        <dbReference type="ARBA" id="ARBA00022801"/>
    </source>
</evidence>
<dbReference type="Pfam" id="PF00929">
    <property type="entry name" value="RNase_T"/>
    <property type="match status" value="1"/>
</dbReference>
<evidence type="ECO:0000256" key="5">
    <source>
        <dbReference type="ARBA" id="ARBA00022723"/>
    </source>
</evidence>
<accession>A0A1Q2SLW7</accession>
<feature type="binding site" evidence="14">
    <location>
        <position position="160"/>
    </location>
    <ligand>
        <name>substrate</name>
    </ligand>
</feature>
<dbReference type="FunFam" id="3.30.420.10:FF:000033">
    <property type="entry name" value="Exodeoxyribonuclease I"/>
    <property type="match status" value="1"/>
</dbReference>
<evidence type="ECO:0000256" key="2">
    <source>
        <dbReference type="ARBA" id="ARBA00012108"/>
    </source>
</evidence>
<dbReference type="InterPro" id="IPR038649">
    <property type="entry name" value="EXOI_SH3_sf"/>
</dbReference>
<dbReference type="Proteomes" id="UP000243679">
    <property type="component" value="Chromosome"/>
</dbReference>
<name>A0A1Q2SLW7_9GAMM</name>
<evidence type="ECO:0000256" key="1">
    <source>
        <dbReference type="ARBA" id="ARBA00000563"/>
    </source>
</evidence>
<dbReference type="CDD" id="cd06138">
    <property type="entry name" value="ExoI_N"/>
    <property type="match status" value="1"/>
</dbReference>
<keyword evidence="8 13" id="KW-0269">Exonuclease</keyword>
<keyword evidence="4 13" id="KW-0540">Nuclease</keyword>
<evidence type="ECO:0000256" key="3">
    <source>
        <dbReference type="ARBA" id="ARBA00019900"/>
    </source>
</evidence>
<comment type="subunit">
    <text evidence="12">Monomer. Interacts with ssb (via C-terminus); this interaction stimulates the exonuclease activity by recruiting the enzyme to its substrate.</text>
</comment>
<evidence type="ECO:0000256" key="15">
    <source>
        <dbReference type="PIRSR" id="PIRSR000977-2"/>
    </source>
</evidence>
<feature type="binding site" evidence="15">
    <location>
        <position position="10"/>
    </location>
    <ligand>
        <name>Mg(2+)</name>
        <dbReference type="ChEBI" id="CHEBI:18420"/>
        <label>1</label>
    </ligand>
</feature>
<proteinExistence type="predicted"/>
<evidence type="ECO:0000259" key="16">
    <source>
        <dbReference type="PROSITE" id="PS51784"/>
    </source>
</evidence>
<keyword evidence="6 13" id="KW-0227">DNA damage</keyword>
<dbReference type="Gene3D" id="1.20.1280.70">
    <property type="entry name" value="Exonuclease ExoI, domain 3"/>
    <property type="match status" value="1"/>
</dbReference>
<organism evidence="18 19">
    <name type="scientific">Candidatus Nitrosoglobus terrae</name>
    <dbReference type="NCBI Taxonomy" id="1630141"/>
    <lineage>
        <taxon>Bacteria</taxon>
        <taxon>Pseudomonadati</taxon>
        <taxon>Pseudomonadota</taxon>
        <taxon>Gammaproteobacteria</taxon>
        <taxon>Chromatiales</taxon>
        <taxon>Chromatiaceae</taxon>
        <taxon>Candidatus Nitrosoglobus</taxon>
    </lineage>
</organism>
<dbReference type="InterPro" id="IPR058561">
    <property type="entry name" value="Exonuc_1_C"/>
</dbReference>
<dbReference type="InterPro" id="IPR012337">
    <property type="entry name" value="RNaseH-like_sf"/>
</dbReference>
<evidence type="ECO:0000256" key="8">
    <source>
        <dbReference type="ARBA" id="ARBA00022839"/>
    </source>
</evidence>
<evidence type="ECO:0000313" key="18">
    <source>
        <dbReference type="EMBL" id="BAW80136.1"/>
    </source>
</evidence>
<dbReference type="PROSITE" id="PS51784">
    <property type="entry name" value="EXOI_SH3"/>
    <property type="match status" value="1"/>
</dbReference>
<gene>
    <name evidence="18" type="ORF">TAO_0766</name>
</gene>
<dbReference type="SUPFAM" id="SSF53098">
    <property type="entry name" value="Ribonuclease H-like"/>
    <property type="match status" value="1"/>
</dbReference>
<reference evidence="18 19" key="1">
    <citation type="journal article" date="2017" name="ISME J.">
        <title>An acid-tolerant ammonia-oxidizing ?-proteobacterium from soil.</title>
        <authorList>
            <person name="Hayatsu M."/>
            <person name="Tago K."/>
            <person name="Uchiyama I."/>
            <person name="Toyoda A."/>
            <person name="Wang Y."/>
            <person name="Shimomura Y."/>
            <person name="Okubo T."/>
            <person name="Kurisu F."/>
            <person name="Hirono Y."/>
            <person name="Nonaka K."/>
            <person name="Akiyama H."/>
            <person name="Itoh T."/>
            <person name="Takami H."/>
        </authorList>
    </citation>
    <scope>NUCLEOTIDE SEQUENCE [LARGE SCALE GENOMIC DNA]</scope>
    <source>
        <strain evidence="18 19">TAO100</strain>
    </source>
</reference>
<dbReference type="PROSITE" id="PS51785">
    <property type="entry name" value="EXOI_C"/>
    <property type="match status" value="1"/>
</dbReference>
<feature type="domain" description="ExoI C-terminal" evidence="17">
    <location>
        <begin position="358"/>
        <end position="471"/>
    </location>
</feature>
<dbReference type="EMBL" id="AP014836">
    <property type="protein sequence ID" value="BAW80136.1"/>
    <property type="molecule type" value="Genomic_DNA"/>
</dbReference>
<evidence type="ECO:0000256" key="9">
    <source>
        <dbReference type="ARBA" id="ARBA00022842"/>
    </source>
</evidence>
<protein>
    <recommendedName>
        <fullName evidence="3 13">Exodeoxyribonuclease I</fullName>
        <ecNumber evidence="2 13">3.1.11.1</ecNumber>
    </recommendedName>
</protein>
<dbReference type="GO" id="GO:0008310">
    <property type="term" value="F:single-stranded DNA 3'-5' DNA exonuclease activity"/>
    <property type="evidence" value="ECO:0007669"/>
    <property type="project" value="UniProtKB-EC"/>
</dbReference>
<dbReference type="PIRSF" id="PIRSF000977">
    <property type="entry name" value="Exodeoxyribonuclease_I"/>
    <property type="match status" value="1"/>
</dbReference>
<keyword evidence="11 13" id="KW-0234">DNA repair</keyword>
<evidence type="ECO:0000259" key="17">
    <source>
        <dbReference type="PROSITE" id="PS51785"/>
    </source>
</evidence>
<sequence length="471" mass="54197">MSVTTFLWHDYETFGSQTRQDWPAQFAGIRTDADLNEIGDPMVWYCQPPLDRLPNPESCLITGITPQKSLDQGLPEYRFADAINTALSTPGTIGVGYNSIRFDDEVTRFLLWRNLIDPYAREWQNNCSRWDLFNVVLCAYALRPNGIEWPLNDDGQPSFKLEKLSAANHLIHLQAHDALADTRASLALARLIRNQQPKLFDFCLSLRNKDRVAQELGLPITPNLRPFLHISSKFSAARGCLAVMAPLAMHPYNKNELLAWDLAADPSELIVLTADEVRERLFTATSDLPKDVVRLPIKGVHLNKSPIVIRNLKTLIPERAERWGVDWNVVERNLKRLRQLPDLGSLWRAVYSRPEKSSLTDVDEDLYSGFLSASDRHHLDRLRTLPPQELVGLSPSFDDKRLPELLFRYRARNFPETLNAVESKRWHQYCQERLRNSPNRMDTLQPLAQDQHSQLVLEALYQWEQQLMLDT</sequence>
<dbReference type="InterPro" id="IPR034747">
    <property type="entry name" value="EXOI_SH3"/>
</dbReference>
<dbReference type="GO" id="GO:0006281">
    <property type="term" value="P:DNA repair"/>
    <property type="evidence" value="ECO:0007669"/>
    <property type="project" value="UniProtKB-KW"/>
</dbReference>
<dbReference type="KEGG" id="ntt:TAO_0766"/>
<keyword evidence="5 15" id="KW-0479">Metal-binding</keyword>
<dbReference type="Gene3D" id="3.30.1520.20">
    <property type="entry name" value="Exonuclease ExoI, domain 2"/>
    <property type="match status" value="1"/>
</dbReference>
<dbReference type="GO" id="GO:0046872">
    <property type="term" value="F:metal ion binding"/>
    <property type="evidence" value="ECO:0007669"/>
    <property type="project" value="UniProtKB-KW"/>
</dbReference>
<feature type="binding site" evidence="15">
    <location>
        <position position="12"/>
    </location>
    <ligand>
        <name>Mg(2+)</name>
        <dbReference type="ChEBI" id="CHEBI:18420"/>
        <label>2</label>
    </ligand>
</feature>
<evidence type="ECO:0000256" key="11">
    <source>
        <dbReference type="ARBA" id="ARBA00023204"/>
    </source>
</evidence>
<dbReference type="InterPro" id="IPR013520">
    <property type="entry name" value="Ribonucl_H"/>
</dbReference>
<dbReference type="InterPro" id="IPR036397">
    <property type="entry name" value="RNaseH_sf"/>
</dbReference>
<evidence type="ECO:0000256" key="12">
    <source>
        <dbReference type="ARBA" id="ARBA00046792"/>
    </source>
</evidence>
<dbReference type="GO" id="GO:0003677">
    <property type="term" value="F:DNA binding"/>
    <property type="evidence" value="ECO:0007669"/>
    <property type="project" value="UniProtKB-KW"/>
</dbReference>
<dbReference type="OrthoDB" id="9763470at2"/>
<dbReference type="AlphaFoldDB" id="A0A1Q2SLW7"/>
<dbReference type="InterPro" id="IPR013620">
    <property type="entry name" value="Exonuc_1_SH3"/>
</dbReference>
<keyword evidence="9 15" id="KW-0460">Magnesium</keyword>
<evidence type="ECO:0000256" key="6">
    <source>
        <dbReference type="ARBA" id="ARBA00022763"/>
    </source>
</evidence>
<feature type="binding site" evidence="15">
    <location>
        <position position="181"/>
    </location>
    <ligand>
        <name>Mg(2+)</name>
        <dbReference type="ChEBI" id="CHEBI:18420"/>
        <label>2</label>
    </ligand>
</feature>
<dbReference type="NCBIfam" id="NF008746">
    <property type="entry name" value="PRK11779.1"/>
    <property type="match status" value="1"/>
</dbReference>
<keyword evidence="19" id="KW-1185">Reference proteome</keyword>
<comment type="catalytic activity">
    <reaction evidence="1 13">
        <text>Exonucleolytic cleavage in the 3'- to 5'-direction to yield nucleoside 5'-phosphates.</text>
        <dbReference type="EC" id="3.1.11.1"/>
    </reaction>
</comment>
<dbReference type="InterPro" id="IPR023607">
    <property type="entry name" value="Exodeoxyribonuclease_I"/>
</dbReference>
<keyword evidence="7 13" id="KW-0378">Hydrolase</keyword>
<evidence type="ECO:0000256" key="10">
    <source>
        <dbReference type="ARBA" id="ARBA00023125"/>
    </source>
</evidence>
<evidence type="ECO:0000313" key="19">
    <source>
        <dbReference type="Proteomes" id="UP000243679"/>
    </source>
</evidence>
<feature type="domain" description="ExoI SH3-like" evidence="16">
    <location>
        <begin position="197"/>
        <end position="355"/>
    </location>
</feature>
<dbReference type="Gene3D" id="3.30.420.10">
    <property type="entry name" value="Ribonuclease H-like superfamily/Ribonuclease H"/>
    <property type="match status" value="1"/>
</dbReference>
<dbReference type="Pfam" id="PF26016">
    <property type="entry name" value="ExoI_C"/>
    <property type="match status" value="1"/>
</dbReference>
<dbReference type="Pfam" id="PF08411">
    <property type="entry name" value="ExoI_SH3"/>
    <property type="match status" value="1"/>
</dbReference>
<keyword evidence="10" id="KW-0238">DNA-binding</keyword>
<evidence type="ECO:0000256" key="13">
    <source>
        <dbReference type="PIRNR" id="PIRNR000977"/>
    </source>
</evidence>
<evidence type="ECO:0000256" key="14">
    <source>
        <dbReference type="PIRSR" id="PIRSR000977-1"/>
    </source>
</evidence>
<dbReference type="EC" id="3.1.11.1" evidence="2 13"/>
<comment type="cofactor">
    <cofactor evidence="15">
        <name>Mg(2+)</name>
        <dbReference type="ChEBI" id="CHEBI:18420"/>
    </cofactor>
    <text evidence="15">Binds 2 Mg(2+) ions per monomer.</text>
</comment>
<feature type="binding site" evidence="14">
    <location>
        <position position="12"/>
    </location>
    <ligand>
        <name>substrate</name>
    </ligand>
</feature>
<dbReference type="RefSeq" id="WP_096526717.1">
    <property type="nucleotide sequence ID" value="NZ_AP014836.1"/>
</dbReference>
<evidence type="ECO:0000256" key="4">
    <source>
        <dbReference type="ARBA" id="ARBA00022722"/>
    </source>
</evidence>